<comment type="caution">
    <text evidence="1">The sequence shown here is derived from an EMBL/GenBank/DDBJ whole genome shotgun (WGS) entry which is preliminary data.</text>
</comment>
<sequence length="228" mass="24933">MTAPTITPSTTPPATMLSKKFLREGEIPGPAASATSGITMEAVRAAAVNPVTAFSLSDDRTWSFALALDEVASIALEDLKGKGLKKASELGGSLLWLAEVNGVAIETAEVDAISPALTQKIRQRRKGGCELNSQGVCRRCSNVVLPSVLRGGERSLDRWRSWEGSDERLKFEIPAFPTPTWPLLQPRLEDKVIPIPIEQITPVLPTLLRLDLQLIWPVLPRRTLVKFF</sequence>
<proteinExistence type="predicted"/>
<gene>
    <name evidence="1" type="ORF">HUJ06_002539</name>
</gene>
<name>A0A822ZLP2_NELNU</name>
<evidence type="ECO:0000313" key="2">
    <source>
        <dbReference type="Proteomes" id="UP000607653"/>
    </source>
</evidence>
<organism evidence="1 2">
    <name type="scientific">Nelumbo nucifera</name>
    <name type="common">Sacred lotus</name>
    <dbReference type="NCBI Taxonomy" id="4432"/>
    <lineage>
        <taxon>Eukaryota</taxon>
        <taxon>Viridiplantae</taxon>
        <taxon>Streptophyta</taxon>
        <taxon>Embryophyta</taxon>
        <taxon>Tracheophyta</taxon>
        <taxon>Spermatophyta</taxon>
        <taxon>Magnoliopsida</taxon>
        <taxon>Proteales</taxon>
        <taxon>Nelumbonaceae</taxon>
        <taxon>Nelumbo</taxon>
    </lineage>
</organism>
<dbReference type="AlphaFoldDB" id="A0A822ZLP2"/>
<evidence type="ECO:0000313" key="1">
    <source>
        <dbReference type="EMBL" id="DAD44309.1"/>
    </source>
</evidence>
<accession>A0A822ZLP2</accession>
<keyword evidence="2" id="KW-1185">Reference proteome</keyword>
<reference evidence="1 2" key="1">
    <citation type="journal article" date="2020" name="Mol. Biol. Evol.">
        <title>Distinct Expression and Methylation Patterns for Genes with Different Fates following a Single Whole-Genome Duplication in Flowering Plants.</title>
        <authorList>
            <person name="Shi T."/>
            <person name="Rahmani R.S."/>
            <person name="Gugger P.F."/>
            <person name="Wang M."/>
            <person name="Li H."/>
            <person name="Zhang Y."/>
            <person name="Li Z."/>
            <person name="Wang Q."/>
            <person name="Van de Peer Y."/>
            <person name="Marchal K."/>
            <person name="Chen J."/>
        </authorList>
    </citation>
    <scope>NUCLEOTIDE SEQUENCE [LARGE SCALE GENOMIC DNA]</scope>
    <source>
        <tissue evidence="1">Leaf</tissue>
    </source>
</reference>
<dbReference type="EMBL" id="DUZY01000007">
    <property type="protein sequence ID" value="DAD44309.1"/>
    <property type="molecule type" value="Genomic_DNA"/>
</dbReference>
<dbReference type="Proteomes" id="UP000607653">
    <property type="component" value="Unassembled WGS sequence"/>
</dbReference>
<protein>
    <submittedName>
        <fullName evidence="1">Uncharacterized protein</fullName>
    </submittedName>
</protein>